<feature type="compositionally biased region" description="Low complexity" evidence="3">
    <location>
        <begin position="1"/>
        <end position="15"/>
    </location>
</feature>
<dbReference type="GO" id="GO:0004869">
    <property type="term" value="F:cysteine-type endopeptidase inhibitor activity"/>
    <property type="evidence" value="ECO:0007669"/>
    <property type="project" value="UniProtKB-KW"/>
</dbReference>
<dbReference type="PANTHER" id="PTHR36530">
    <property type="entry name" value="INHIBITOR OF CYSTEINE PEPTIDASE"/>
    <property type="match status" value="1"/>
</dbReference>
<organism evidence="5 6">
    <name type="scientific">Desulfobaculum xiamenense</name>
    <dbReference type="NCBI Taxonomy" id="995050"/>
    <lineage>
        <taxon>Bacteria</taxon>
        <taxon>Pseudomonadati</taxon>
        <taxon>Thermodesulfobacteriota</taxon>
        <taxon>Desulfovibrionia</taxon>
        <taxon>Desulfovibrionales</taxon>
        <taxon>Desulfovibrionaceae</taxon>
        <taxon>Desulfobaculum</taxon>
    </lineage>
</organism>
<dbReference type="Pfam" id="PF09394">
    <property type="entry name" value="Inhibitor_I42"/>
    <property type="match status" value="1"/>
</dbReference>
<dbReference type="Gene3D" id="2.60.40.2020">
    <property type="match status" value="1"/>
</dbReference>
<evidence type="ECO:0000313" key="5">
    <source>
        <dbReference type="EMBL" id="NJB69433.1"/>
    </source>
</evidence>
<dbReference type="InterPro" id="IPR036331">
    <property type="entry name" value="Chagasin-like_sf"/>
</dbReference>
<evidence type="ECO:0000313" key="6">
    <source>
        <dbReference type="Proteomes" id="UP000580856"/>
    </source>
</evidence>
<feature type="domain" description="Proteinase inhibitor I42 chagasin" evidence="4">
    <location>
        <begin position="36"/>
        <end position="126"/>
    </location>
</feature>
<keyword evidence="2" id="KW-0789">Thiol protease inhibitor</keyword>
<name>A0A846QSU4_9BACT</name>
<evidence type="ECO:0000256" key="1">
    <source>
        <dbReference type="ARBA" id="ARBA00022690"/>
    </source>
</evidence>
<keyword evidence="1" id="KW-0646">Protease inhibitor</keyword>
<proteinExistence type="predicted"/>
<dbReference type="EMBL" id="JAATJA010000005">
    <property type="protein sequence ID" value="NJB69433.1"/>
    <property type="molecule type" value="Genomic_DNA"/>
</dbReference>
<feature type="region of interest" description="Disordered" evidence="3">
    <location>
        <begin position="1"/>
        <end position="21"/>
    </location>
</feature>
<dbReference type="PANTHER" id="PTHR36530:SF1">
    <property type="entry name" value="AMOEBIASIN-1"/>
    <property type="match status" value="1"/>
</dbReference>
<dbReference type="InterPro" id="IPR052781">
    <property type="entry name" value="Cys_protease_inhibitor_I42"/>
</dbReference>
<evidence type="ECO:0000256" key="2">
    <source>
        <dbReference type="ARBA" id="ARBA00022704"/>
    </source>
</evidence>
<evidence type="ECO:0000259" key="4">
    <source>
        <dbReference type="Pfam" id="PF09394"/>
    </source>
</evidence>
<dbReference type="AlphaFoldDB" id="A0A846QSU4"/>
<dbReference type="InterPro" id="IPR018990">
    <property type="entry name" value="Prot_inh_I42_chagasin"/>
</dbReference>
<gene>
    <name evidence="5" type="ORF">GGQ74_003135</name>
</gene>
<reference evidence="5 6" key="1">
    <citation type="submission" date="2020-03" db="EMBL/GenBank/DDBJ databases">
        <title>Genomic Encyclopedia of Type Strains, Phase IV (KMG-IV): sequencing the most valuable type-strain genomes for metagenomic binning, comparative biology and taxonomic classification.</title>
        <authorList>
            <person name="Goeker M."/>
        </authorList>
    </citation>
    <scope>NUCLEOTIDE SEQUENCE [LARGE SCALE GENOMIC DNA]</scope>
    <source>
        <strain evidence="5 6">DSM 24233</strain>
    </source>
</reference>
<dbReference type="SUPFAM" id="SSF141066">
    <property type="entry name" value="ICP-like"/>
    <property type="match status" value="1"/>
</dbReference>
<dbReference type="Proteomes" id="UP000580856">
    <property type="component" value="Unassembled WGS sequence"/>
</dbReference>
<evidence type="ECO:0000256" key="3">
    <source>
        <dbReference type="SAM" id="MobiDB-lite"/>
    </source>
</evidence>
<comment type="caution">
    <text evidence="5">The sequence shown here is derived from an EMBL/GenBank/DDBJ whole genome shotgun (WGS) entry which is preliminary data.</text>
</comment>
<sequence length="127" mass="14168">MRAASSNAARTTARTMDGSMRKHVLRQSDDGKTVNIALGDELLLHLAENPTTGYGWEFSSPLEATGVSLLYDTFEPPTSRNDGAGGLRILTLRAQKKGQTILKLAYRRPWEREEDTPMRITFTLNIM</sequence>
<protein>
    <submittedName>
        <fullName evidence="5">Putative secreted protein</fullName>
    </submittedName>
</protein>
<keyword evidence="6" id="KW-1185">Reference proteome</keyword>
<accession>A0A846QSU4</accession>